<keyword evidence="4" id="KW-1185">Reference proteome</keyword>
<evidence type="ECO:0000256" key="2">
    <source>
        <dbReference type="SAM" id="SignalP"/>
    </source>
</evidence>
<sequence>MQKKTLFILLMISMFLLMAACSSDNEASTGEKEGDTKNEEKSEREKVFEKTDKLAKKFYKAGFELNIPAAYEMLSPKGKKELKNQPYVTGIVTDNGDDIHGKELINKQDYKKIKNKYADQFKDFKKLNDEYVIRRYGYVYGKDSKEVIYYVKPWNNYKFEDGDSNFISLKQDKDGEWKVKTMEESIPEKVKKKDSGTLLHKYKESDEETAGDEYGFEDK</sequence>
<keyword evidence="2" id="KW-0732">Signal</keyword>
<feature type="chain" id="PRO_5046637298" evidence="2">
    <location>
        <begin position="20"/>
        <end position="219"/>
    </location>
</feature>
<dbReference type="EMBL" id="JBHUNA010000009">
    <property type="protein sequence ID" value="MFD2760460.1"/>
    <property type="molecule type" value="Genomic_DNA"/>
</dbReference>
<gene>
    <name evidence="3" type="ORF">ACFSUO_05680</name>
</gene>
<organism evidence="3 4">
    <name type="scientific">Lentibacillus juripiscarius</name>
    <dbReference type="NCBI Taxonomy" id="257446"/>
    <lineage>
        <taxon>Bacteria</taxon>
        <taxon>Bacillati</taxon>
        <taxon>Bacillota</taxon>
        <taxon>Bacilli</taxon>
        <taxon>Bacillales</taxon>
        <taxon>Bacillaceae</taxon>
        <taxon>Lentibacillus</taxon>
    </lineage>
</organism>
<evidence type="ECO:0000313" key="4">
    <source>
        <dbReference type="Proteomes" id="UP001597502"/>
    </source>
</evidence>
<name>A0ABW5V4S0_9BACI</name>
<comment type="caution">
    <text evidence="3">The sequence shown here is derived from an EMBL/GenBank/DDBJ whole genome shotgun (WGS) entry which is preliminary data.</text>
</comment>
<protein>
    <submittedName>
        <fullName evidence="3">Uncharacterized protein</fullName>
    </submittedName>
</protein>
<feature type="region of interest" description="Disordered" evidence="1">
    <location>
        <begin position="26"/>
        <end position="47"/>
    </location>
</feature>
<accession>A0ABW5V4S0</accession>
<evidence type="ECO:0000256" key="1">
    <source>
        <dbReference type="SAM" id="MobiDB-lite"/>
    </source>
</evidence>
<reference evidence="4" key="1">
    <citation type="journal article" date="2019" name="Int. J. Syst. Evol. Microbiol.">
        <title>The Global Catalogue of Microorganisms (GCM) 10K type strain sequencing project: providing services to taxonomists for standard genome sequencing and annotation.</title>
        <authorList>
            <consortium name="The Broad Institute Genomics Platform"/>
            <consortium name="The Broad Institute Genome Sequencing Center for Infectious Disease"/>
            <person name="Wu L."/>
            <person name="Ma J."/>
        </authorList>
    </citation>
    <scope>NUCLEOTIDE SEQUENCE [LARGE SCALE GENOMIC DNA]</scope>
    <source>
        <strain evidence="4">TISTR 1535</strain>
    </source>
</reference>
<dbReference type="PROSITE" id="PS51257">
    <property type="entry name" value="PROKAR_LIPOPROTEIN"/>
    <property type="match status" value="1"/>
</dbReference>
<feature type="compositionally biased region" description="Basic and acidic residues" evidence="1">
    <location>
        <begin position="29"/>
        <end position="47"/>
    </location>
</feature>
<feature type="signal peptide" evidence="2">
    <location>
        <begin position="1"/>
        <end position="19"/>
    </location>
</feature>
<dbReference type="Proteomes" id="UP001597502">
    <property type="component" value="Unassembled WGS sequence"/>
</dbReference>
<proteinExistence type="predicted"/>
<evidence type="ECO:0000313" key="3">
    <source>
        <dbReference type="EMBL" id="MFD2760460.1"/>
    </source>
</evidence>
<dbReference type="RefSeq" id="WP_382391960.1">
    <property type="nucleotide sequence ID" value="NZ_JBHUNA010000009.1"/>
</dbReference>